<keyword evidence="3" id="KW-1185">Reference proteome</keyword>
<dbReference type="InterPro" id="IPR011250">
    <property type="entry name" value="OMP/PagP_B-barrel"/>
</dbReference>
<evidence type="ECO:0000313" key="3">
    <source>
        <dbReference type="Proteomes" id="UP001152599"/>
    </source>
</evidence>
<dbReference type="SUPFAM" id="SSF56925">
    <property type="entry name" value="OMPA-like"/>
    <property type="match status" value="1"/>
</dbReference>
<dbReference type="RefSeq" id="WP_304417260.1">
    <property type="nucleotide sequence ID" value="NZ_JANAIE010000005.1"/>
</dbReference>
<evidence type="ECO:0000256" key="1">
    <source>
        <dbReference type="SAM" id="SignalP"/>
    </source>
</evidence>
<organism evidence="2 3">
    <name type="scientific">Profundicola chukchiensis</name>
    <dbReference type="NCBI Taxonomy" id="2961959"/>
    <lineage>
        <taxon>Bacteria</taxon>
        <taxon>Pseudomonadati</taxon>
        <taxon>Bacteroidota</taxon>
        <taxon>Flavobacteriia</taxon>
        <taxon>Flavobacteriales</taxon>
        <taxon>Weeksellaceae</taxon>
        <taxon>Profundicola</taxon>
    </lineage>
</organism>
<comment type="caution">
    <text evidence="2">The sequence shown here is derived from an EMBL/GenBank/DDBJ whole genome shotgun (WGS) entry which is preliminary data.</text>
</comment>
<proteinExistence type="predicted"/>
<gene>
    <name evidence="2" type="ORF">NMK71_07915</name>
</gene>
<feature type="signal peptide" evidence="1">
    <location>
        <begin position="1"/>
        <end position="20"/>
    </location>
</feature>
<feature type="chain" id="PRO_5040830513" evidence="1">
    <location>
        <begin position="21"/>
        <end position="160"/>
    </location>
</feature>
<sequence length="160" mass="17812">MRKLFLTFACIIGLSSFALAQKGQTQLNAGVGFDSWKGVPIYVGFDHYVSNDFTLGAEVSHVSLDKYKKHKHDYSIWGIGGNANYHFDRVLSLPSDWNIYAGLNLTYYSWDHNDHHDNDGLNLGAQIGARYFFSKNFGLNLQAGGGSNVSGGKFGITYRF</sequence>
<keyword evidence="1" id="KW-0732">Signal</keyword>
<accession>A0A9X4RV45</accession>
<protein>
    <submittedName>
        <fullName evidence="2">Porin family protein</fullName>
    </submittedName>
</protein>
<name>A0A9X4RV45_9FLAO</name>
<dbReference type="Gene3D" id="2.40.160.20">
    <property type="match status" value="1"/>
</dbReference>
<dbReference type="EMBL" id="JANCMU010000004">
    <property type="protein sequence ID" value="MDG4946336.1"/>
    <property type="molecule type" value="Genomic_DNA"/>
</dbReference>
<dbReference type="Proteomes" id="UP001152599">
    <property type="component" value="Unassembled WGS sequence"/>
</dbReference>
<dbReference type="AlphaFoldDB" id="A0A9X4RV45"/>
<reference evidence="2" key="1">
    <citation type="submission" date="2022-07" db="EMBL/GenBank/DDBJ databases">
        <title>Description and genome-wide analysis of Profundicola chukchiensis gen. nov., sp. nov., marine bacteria isolated from bottom sediments of the Chukchi Sea.</title>
        <authorList>
            <person name="Romanenko L."/>
            <person name="Otstavnykh N."/>
            <person name="Kurilenko V."/>
            <person name="Eremeev V."/>
            <person name="Velansky P."/>
            <person name="Mikhailov V."/>
            <person name="Isaeva M."/>
        </authorList>
    </citation>
    <scope>NUCLEOTIDE SEQUENCE</scope>
    <source>
        <strain evidence="2">KMM 9713</strain>
    </source>
</reference>
<evidence type="ECO:0000313" key="2">
    <source>
        <dbReference type="EMBL" id="MDG4946336.1"/>
    </source>
</evidence>